<protein>
    <recommendedName>
        <fullName evidence="2">TonB-dependent receptor plug domain-containing protein</fullName>
    </recommendedName>
</protein>
<sequence length="744" mass="85691">MDIFIKILFFILTFLSASFAGSIRGMVYGDSKSNPLAGVNISILNAYKGTTSDEKGLFILTGLEFGKQYKIQFSYIGYADTILFVEQAKDNPTPLEIILKSVPLRMKGIVVSEERESNRALNIQRLNPESIKNMPSAVEQDVVRALTYLPGVLQYNDLKGDITLRGSPPYQTQFLIDGMEIYYPWHMFSVFGVFNLDAVGSVHSYNAGFPARYGGRSGGVIDITTSAFSAKKDLKINLSLASISAYYKQLHGKWGVMLSARKTYFDILSNFIYLIPFGFVDANLKLNYFISKTWNIEINGYANNDFFTIPPDQFTGNEKFDFGRFFKTFVRGEDNWGNLALGLKLKYAKNNIFGQLRLYRTTYYMDISDFVDNLLVDYTVNPALGIRFNENIFLTGGMQYKNIHQNYRWGYAGSSDMKDIYPALAYPFRINASQDLYTGYFDFDIKAGNLLLQPGLRLTSYQNNWYHEERFSVRYFLSERTQLYGHAGRYVQFGFAPFQNMEFTIGTPLLFMKRPSLTNHLSVGIEKQLNPVINSRLDVYYKSVADLPENKGDFRYDVKTYQADIAGLDLFILKEKGYLTWQLSYSFLKTQVNDVNHSYPLDWDIAHNISFLSGIMVGKGWYFNMGFFFHSGLPYTPVTAAYYGITERDYYFNKQLVYGSYNSERLPNYLRFDFAVRKLYRFDTFDMFLKVQVINAFYRDNVTRIDWEEYYWNASRFSAKGTDNDGVKLGAPIIPSVGLEFIFR</sequence>
<accession>A0A7V4U063</accession>
<proteinExistence type="predicted"/>
<reference evidence="3" key="1">
    <citation type="journal article" date="2020" name="mSystems">
        <title>Genome- and Community-Level Interaction Insights into Carbon Utilization and Element Cycling Functions of Hydrothermarchaeota in Hydrothermal Sediment.</title>
        <authorList>
            <person name="Zhou Z."/>
            <person name="Liu Y."/>
            <person name="Xu W."/>
            <person name="Pan J."/>
            <person name="Luo Z.H."/>
            <person name="Li M."/>
        </authorList>
    </citation>
    <scope>NUCLEOTIDE SEQUENCE [LARGE SCALE GENOMIC DNA]</scope>
    <source>
        <strain evidence="3">HyVt-577</strain>
    </source>
</reference>
<dbReference type="InterPro" id="IPR012910">
    <property type="entry name" value="Plug_dom"/>
</dbReference>
<dbReference type="Gene3D" id="2.170.130.10">
    <property type="entry name" value="TonB-dependent receptor, plug domain"/>
    <property type="match status" value="1"/>
</dbReference>
<dbReference type="SUPFAM" id="SSF49464">
    <property type="entry name" value="Carboxypeptidase regulatory domain-like"/>
    <property type="match status" value="1"/>
</dbReference>
<comment type="caution">
    <text evidence="3">The sequence shown here is derived from an EMBL/GenBank/DDBJ whole genome shotgun (WGS) entry which is preliminary data.</text>
</comment>
<dbReference type="InterPro" id="IPR039426">
    <property type="entry name" value="TonB-dep_rcpt-like"/>
</dbReference>
<dbReference type="PANTHER" id="PTHR30069:SF29">
    <property type="entry name" value="HEMOGLOBIN AND HEMOGLOBIN-HAPTOGLOBIN-BINDING PROTEIN 1-RELATED"/>
    <property type="match status" value="1"/>
</dbReference>
<dbReference type="Proteomes" id="UP000885779">
    <property type="component" value="Unassembled WGS sequence"/>
</dbReference>
<feature type="domain" description="TonB-dependent receptor plug" evidence="2">
    <location>
        <begin position="129"/>
        <end position="219"/>
    </location>
</feature>
<dbReference type="AlphaFoldDB" id="A0A7V4U063"/>
<evidence type="ECO:0000313" key="3">
    <source>
        <dbReference type="EMBL" id="HGY55198.1"/>
    </source>
</evidence>
<organism evidence="3">
    <name type="scientific">Caldithrix abyssi</name>
    <dbReference type="NCBI Taxonomy" id="187145"/>
    <lineage>
        <taxon>Bacteria</taxon>
        <taxon>Pseudomonadati</taxon>
        <taxon>Calditrichota</taxon>
        <taxon>Calditrichia</taxon>
        <taxon>Calditrichales</taxon>
        <taxon>Calditrichaceae</taxon>
        <taxon>Caldithrix</taxon>
    </lineage>
</organism>
<dbReference type="Pfam" id="PF07715">
    <property type="entry name" value="Plug"/>
    <property type="match status" value="1"/>
</dbReference>
<dbReference type="GO" id="GO:0015344">
    <property type="term" value="F:siderophore uptake transmembrane transporter activity"/>
    <property type="evidence" value="ECO:0007669"/>
    <property type="project" value="TreeGrafter"/>
</dbReference>
<keyword evidence="1" id="KW-0732">Signal</keyword>
<dbReference type="InterPro" id="IPR037066">
    <property type="entry name" value="Plug_dom_sf"/>
</dbReference>
<dbReference type="InterPro" id="IPR008969">
    <property type="entry name" value="CarboxyPept-like_regulatory"/>
</dbReference>
<name>A0A7V4U063_CALAY</name>
<dbReference type="GO" id="GO:0044718">
    <property type="term" value="P:siderophore transmembrane transport"/>
    <property type="evidence" value="ECO:0007669"/>
    <property type="project" value="TreeGrafter"/>
</dbReference>
<dbReference type="EMBL" id="DRQG01000054">
    <property type="protein sequence ID" value="HGY55198.1"/>
    <property type="molecule type" value="Genomic_DNA"/>
</dbReference>
<evidence type="ECO:0000259" key="2">
    <source>
        <dbReference type="Pfam" id="PF07715"/>
    </source>
</evidence>
<dbReference type="PANTHER" id="PTHR30069">
    <property type="entry name" value="TONB-DEPENDENT OUTER MEMBRANE RECEPTOR"/>
    <property type="match status" value="1"/>
</dbReference>
<dbReference type="Gene3D" id="2.60.40.1120">
    <property type="entry name" value="Carboxypeptidase-like, regulatory domain"/>
    <property type="match status" value="1"/>
</dbReference>
<dbReference type="SUPFAM" id="SSF56935">
    <property type="entry name" value="Porins"/>
    <property type="match status" value="1"/>
</dbReference>
<evidence type="ECO:0000256" key="1">
    <source>
        <dbReference type="ARBA" id="ARBA00022729"/>
    </source>
</evidence>
<dbReference type="Pfam" id="PF13715">
    <property type="entry name" value="CarbopepD_reg_2"/>
    <property type="match status" value="1"/>
</dbReference>
<gene>
    <name evidence="3" type="ORF">ENK44_05845</name>
</gene>
<dbReference type="GO" id="GO:0009279">
    <property type="term" value="C:cell outer membrane"/>
    <property type="evidence" value="ECO:0007669"/>
    <property type="project" value="TreeGrafter"/>
</dbReference>